<organism evidence="3 4">
    <name type="scientific">Isoptericola hypogeus</name>
    <dbReference type="NCBI Taxonomy" id="300179"/>
    <lineage>
        <taxon>Bacteria</taxon>
        <taxon>Bacillati</taxon>
        <taxon>Actinomycetota</taxon>
        <taxon>Actinomycetes</taxon>
        <taxon>Micrococcales</taxon>
        <taxon>Promicromonosporaceae</taxon>
        <taxon>Isoptericola</taxon>
    </lineage>
</organism>
<protein>
    <submittedName>
        <fullName evidence="3">Uncharacterized protein</fullName>
    </submittedName>
</protein>
<evidence type="ECO:0000256" key="1">
    <source>
        <dbReference type="SAM" id="MobiDB-lite"/>
    </source>
</evidence>
<feature type="transmembrane region" description="Helical" evidence="2">
    <location>
        <begin position="75"/>
        <end position="96"/>
    </location>
</feature>
<evidence type="ECO:0000256" key="2">
    <source>
        <dbReference type="SAM" id="Phobius"/>
    </source>
</evidence>
<keyword evidence="2" id="KW-0812">Transmembrane</keyword>
<dbReference type="Proteomes" id="UP001501138">
    <property type="component" value="Unassembled WGS sequence"/>
</dbReference>
<name>A0ABN2JBY4_9MICO</name>
<sequence>MRRWRRVLVVAGGALLAFGAWTAWSTVPQGQWTSALLWLAGGVVVHDAVLAPLAVVTGALVLPRVPPTWRAPLRGGLLAAGALALLSVAVLAGAAGRRHWSVLPHDPLPAIATAVLVIGVGVVVGAFLSAGREPGGARRRSARRRTTGPPR</sequence>
<feature type="transmembrane region" description="Helical" evidence="2">
    <location>
        <begin position="108"/>
        <end position="130"/>
    </location>
</feature>
<evidence type="ECO:0000313" key="4">
    <source>
        <dbReference type="Proteomes" id="UP001501138"/>
    </source>
</evidence>
<keyword evidence="4" id="KW-1185">Reference proteome</keyword>
<keyword evidence="2" id="KW-1133">Transmembrane helix</keyword>
<feature type="region of interest" description="Disordered" evidence="1">
    <location>
        <begin position="132"/>
        <end position="151"/>
    </location>
</feature>
<gene>
    <name evidence="3" type="ORF">GCM10009809_17320</name>
</gene>
<dbReference type="EMBL" id="BAAAPM010000003">
    <property type="protein sequence ID" value="GAA1722158.1"/>
    <property type="molecule type" value="Genomic_DNA"/>
</dbReference>
<accession>A0ABN2JBY4</accession>
<feature type="compositionally biased region" description="Basic residues" evidence="1">
    <location>
        <begin position="137"/>
        <end position="151"/>
    </location>
</feature>
<feature type="transmembrane region" description="Helical" evidence="2">
    <location>
        <begin position="35"/>
        <end position="63"/>
    </location>
</feature>
<comment type="caution">
    <text evidence="3">The sequence shown here is derived from an EMBL/GenBank/DDBJ whole genome shotgun (WGS) entry which is preliminary data.</text>
</comment>
<reference evidence="3 4" key="1">
    <citation type="journal article" date="2019" name="Int. J. Syst. Evol. Microbiol.">
        <title>The Global Catalogue of Microorganisms (GCM) 10K type strain sequencing project: providing services to taxonomists for standard genome sequencing and annotation.</title>
        <authorList>
            <consortium name="The Broad Institute Genomics Platform"/>
            <consortium name="The Broad Institute Genome Sequencing Center for Infectious Disease"/>
            <person name="Wu L."/>
            <person name="Ma J."/>
        </authorList>
    </citation>
    <scope>NUCLEOTIDE SEQUENCE [LARGE SCALE GENOMIC DNA]</scope>
    <source>
        <strain evidence="3 4">JCM 15589</strain>
    </source>
</reference>
<evidence type="ECO:0000313" key="3">
    <source>
        <dbReference type="EMBL" id="GAA1722158.1"/>
    </source>
</evidence>
<keyword evidence="2" id="KW-0472">Membrane</keyword>
<proteinExistence type="predicted"/>